<dbReference type="HOGENOM" id="CLU_2896081_0_0_9"/>
<protein>
    <submittedName>
        <fullName evidence="1">Uncharacterized protein</fullName>
    </submittedName>
</protein>
<reference evidence="1 2" key="1">
    <citation type="submission" date="2013-01" db="EMBL/GenBank/DDBJ databases">
        <title>The Genome Sequence of Clostridium clostridioforme 90A8.</title>
        <authorList>
            <consortium name="The Broad Institute Genome Sequencing Platform"/>
            <person name="Earl A."/>
            <person name="Ward D."/>
            <person name="Feldgarden M."/>
            <person name="Gevers D."/>
            <person name="Courvalin P."/>
            <person name="Lambert T."/>
            <person name="Walker B."/>
            <person name="Young S.K."/>
            <person name="Zeng Q."/>
            <person name="Gargeya S."/>
            <person name="Fitzgerald M."/>
            <person name="Haas B."/>
            <person name="Abouelleil A."/>
            <person name="Alvarado L."/>
            <person name="Arachchi H.M."/>
            <person name="Berlin A.M."/>
            <person name="Chapman S.B."/>
            <person name="Dewar J."/>
            <person name="Goldberg J."/>
            <person name="Griggs A."/>
            <person name="Gujja S."/>
            <person name="Hansen M."/>
            <person name="Howarth C."/>
            <person name="Imamovic A."/>
            <person name="Larimer J."/>
            <person name="McCowan C."/>
            <person name="Murphy C."/>
            <person name="Neiman D."/>
            <person name="Pearson M."/>
            <person name="Priest M."/>
            <person name="Roberts A."/>
            <person name="Saif S."/>
            <person name="Shea T."/>
            <person name="Sisk P."/>
            <person name="Sykes S."/>
            <person name="Wortman J."/>
            <person name="Nusbaum C."/>
            <person name="Birren B."/>
        </authorList>
    </citation>
    <scope>NUCLEOTIDE SEQUENCE [LARGE SCALE GENOMIC DNA]</scope>
    <source>
        <strain evidence="1 2">90A8</strain>
    </source>
</reference>
<accession>A0A0E2HSK5</accession>
<dbReference type="EMBL" id="AGYR01000010">
    <property type="protein sequence ID" value="ENZ18419.1"/>
    <property type="molecule type" value="Genomic_DNA"/>
</dbReference>
<dbReference type="AlphaFoldDB" id="A0A0E2HSK5"/>
<evidence type="ECO:0000313" key="2">
    <source>
        <dbReference type="Proteomes" id="UP000013085"/>
    </source>
</evidence>
<comment type="caution">
    <text evidence="1">The sequence shown here is derived from an EMBL/GenBank/DDBJ whole genome shotgun (WGS) entry which is preliminary data.</text>
</comment>
<gene>
    <name evidence="1" type="ORF">HMPREF1090_01301</name>
</gene>
<evidence type="ECO:0000313" key="1">
    <source>
        <dbReference type="EMBL" id="ENZ18419.1"/>
    </source>
</evidence>
<sequence length="62" mass="7415">MVVARKDKHSLPVFLERFGLSKSSYYYQETAMRREDKYDGVRRRISELVLVYKCGQKKLNNL</sequence>
<name>A0A0E2HSK5_9FIRM</name>
<dbReference type="Proteomes" id="UP000013085">
    <property type="component" value="Unassembled WGS sequence"/>
</dbReference>
<proteinExistence type="predicted"/>
<organism evidence="1 2">
    <name type="scientific">[Clostridium] clostridioforme 90A8</name>
    <dbReference type="NCBI Taxonomy" id="999408"/>
    <lineage>
        <taxon>Bacteria</taxon>
        <taxon>Bacillati</taxon>
        <taxon>Bacillota</taxon>
        <taxon>Clostridia</taxon>
        <taxon>Lachnospirales</taxon>
        <taxon>Lachnospiraceae</taxon>
        <taxon>Enterocloster</taxon>
    </lineage>
</organism>